<keyword evidence="4 8" id="KW-1133">Transmembrane helix</keyword>
<dbReference type="GO" id="GO:0005794">
    <property type="term" value="C:Golgi apparatus"/>
    <property type="evidence" value="ECO:0007669"/>
    <property type="project" value="TreeGrafter"/>
</dbReference>
<dbReference type="PANTHER" id="PTHR10926">
    <property type="entry name" value="CELL CYCLE CONTROL PROTEIN 50"/>
    <property type="match status" value="1"/>
</dbReference>
<evidence type="ECO:0000313" key="9">
    <source>
        <dbReference type="EMBL" id="TKA24051.1"/>
    </source>
</evidence>
<feature type="compositionally biased region" description="Polar residues" evidence="7">
    <location>
        <begin position="1"/>
        <end position="11"/>
    </location>
</feature>
<feature type="region of interest" description="Disordered" evidence="7">
    <location>
        <begin position="1"/>
        <end position="33"/>
    </location>
</feature>
<evidence type="ECO:0000256" key="1">
    <source>
        <dbReference type="ARBA" id="ARBA00004141"/>
    </source>
</evidence>
<evidence type="ECO:0000256" key="5">
    <source>
        <dbReference type="ARBA" id="ARBA00023136"/>
    </source>
</evidence>
<dbReference type="AlphaFoldDB" id="A0A4U0TPP1"/>
<gene>
    <name evidence="9" type="ORF">B0A50_06942</name>
</gene>
<comment type="subcellular location">
    <subcellularLocation>
        <location evidence="1">Membrane</location>
        <topology evidence="1">Multi-pass membrane protein</topology>
    </subcellularLocation>
</comment>
<dbReference type="Pfam" id="PF03381">
    <property type="entry name" value="CDC50"/>
    <property type="match status" value="1"/>
</dbReference>
<feature type="transmembrane region" description="Helical" evidence="8">
    <location>
        <begin position="367"/>
        <end position="388"/>
    </location>
</feature>
<organism evidence="9 10">
    <name type="scientific">Salinomyces thailandicus</name>
    <dbReference type="NCBI Taxonomy" id="706561"/>
    <lineage>
        <taxon>Eukaryota</taxon>
        <taxon>Fungi</taxon>
        <taxon>Dikarya</taxon>
        <taxon>Ascomycota</taxon>
        <taxon>Pezizomycotina</taxon>
        <taxon>Dothideomycetes</taxon>
        <taxon>Dothideomycetidae</taxon>
        <taxon>Mycosphaerellales</taxon>
        <taxon>Teratosphaeriaceae</taxon>
        <taxon>Salinomyces</taxon>
    </lineage>
</organism>
<evidence type="ECO:0000256" key="6">
    <source>
        <dbReference type="PIRNR" id="PIRNR015840"/>
    </source>
</evidence>
<dbReference type="GO" id="GO:0005886">
    <property type="term" value="C:plasma membrane"/>
    <property type="evidence" value="ECO:0007669"/>
    <property type="project" value="TreeGrafter"/>
</dbReference>
<dbReference type="EMBL" id="NAJL01000048">
    <property type="protein sequence ID" value="TKA24051.1"/>
    <property type="molecule type" value="Genomic_DNA"/>
</dbReference>
<feature type="transmembrane region" description="Helical" evidence="8">
    <location>
        <begin position="49"/>
        <end position="71"/>
    </location>
</feature>
<sequence length="417" mass="46686">MSQTMEQTDTGSLRDQEEHEKKQKSRRPPNTAFRQQRLKAWQPILTPKTVLPLFFAIGVIFAPIGGLLLYASSQVQEILIDYTNCNTTAPACASGTSPPATGAFIPDDKVSSYFKNSSSRDNRPTWCTTTTDVAQTWAGQRDFSSNVCHIQFELPDTLHPPVLLYYQLTNFYQNHRRYVKSFDQDQLSGAFRSNSSINSSDCDPLEGEVNDEGVFKAYYPCGLIANSRFNDTIQPPVLLNPSGTGASNQTYNMTSNGTAWASDADLYGDTEYTIYDVLPPPNWRDVYPTYNETYPLPNLHTDDGFQVWMRTAGLPTFSKLALRNGEEEMQSGRYQIDIYDYFPVTPYDGTKSILLSTHTVMGGKNPFLGIAYIVVGGLCILLGGMFTVTQLIRPRQVFAFLLLFRRADGTEGDKGRM</sequence>
<dbReference type="OrthoDB" id="340608at2759"/>
<dbReference type="InterPro" id="IPR005045">
    <property type="entry name" value="CDC50/LEM3_fam"/>
</dbReference>
<keyword evidence="10" id="KW-1185">Reference proteome</keyword>
<keyword evidence="3 8" id="KW-0812">Transmembrane</keyword>
<protein>
    <submittedName>
        <fullName evidence="9">Uncharacterized protein</fullName>
    </submittedName>
</protein>
<proteinExistence type="inferred from homology"/>
<dbReference type="GO" id="GO:0045332">
    <property type="term" value="P:phospholipid translocation"/>
    <property type="evidence" value="ECO:0007669"/>
    <property type="project" value="UniProtKB-UniRule"/>
</dbReference>
<evidence type="ECO:0000256" key="8">
    <source>
        <dbReference type="SAM" id="Phobius"/>
    </source>
</evidence>
<accession>A0A4U0TPP1</accession>
<dbReference type="PANTHER" id="PTHR10926:SF0">
    <property type="entry name" value="CDC50, ISOFORM A"/>
    <property type="match status" value="1"/>
</dbReference>
<comment type="similarity">
    <text evidence="2 6">Belongs to the CDC50/LEM3 family.</text>
</comment>
<name>A0A4U0TPP1_9PEZI</name>
<dbReference type="GO" id="GO:0005783">
    <property type="term" value="C:endoplasmic reticulum"/>
    <property type="evidence" value="ECO:0007669"/>
    <property type="project" value="TreeGrafter"/>
</dbReference>
<dbReference type="Proteomes" id="UP000308549">
    <property type="component" value="Unassembled WGS sequence"/>
</dbReference>
<keyword evidence="5 6" id="KW-0472">Membrane</keyword>
<evidence type="ECO:0000256" key="7">
    <source>
        <dbReference type="SAM" id="MobiDB-lite"/>
    </source>
</evidence>
<evidence type="ECO:0000256" key="4">
    <source>
        <dbReference type="ARBA" id="ARBA00022989"/>
    </source>
</evidence>
<reference evidence="9 10" key="1">
    <citation type="submission" date="2017-03" db="EMBL/GenBank/DDBJ databases">
        <title>Genomes of endolithic fungi from Antarctica.</title>
        <authorList>
            <person name="Coleine C."/>
            <person name="Masonjones S."/>
            <person name="Stajich J.E."/>
        </authorList>
    </citation>
    <scope>NUCLEOTIDE SEQUENCE [LARGE SCALE GENOMIC DNA]</scope>
    <source>
        <strain evidence="9 10">CCFEE 6315</strain>
    </source>
</reference>
<comment type="caution">
    <text evidence="9">The sequence shown here is derived from an EMBL/GenBank/DDBJ whole genome shotgun (WGS) entry which is preliminary data.</text>
</comment>
<evidence type="ECO:0000256" key="3">
    <source>
        <dbReference type="ARBA" id="ARBA00022692"/>
    </source>
</evidence>
<evidence type="ECO:0000256" key="2">
    <source>
        <dbReference type="ARBA" id="ARBA00009457"/>
    </source>
</evidence>
<evidence type="ECO:0000313" key="10">
    <source>
        <dbReference type="Proteomes" id="UP000308549"/>
    </source>
</evidence>
<feature type="compositionally biased region" description="Basic and acidic residues" evidence="7">
    <location>
        <begin position="12"/>
        <end position="21"/>
    </location>
</feature>
<dbReference type="PIRSF" id="PIRSF015840">
    <property type="entry name" value="DUF284_TM_euk"/>
    <property type="match status" value="1"/>
</dbReference>